<evidence type="ECO:0000256" key="4">
    <source>
        <dbReference type="ARBA" id="ARBA00022679"/>
    </source>
</evidence>
<keyword evidence="5 8" id="KW-0418">Kinase</keyword>
<dbReference type="GO" id="GO:0016301">
    <property type="term" value="F:kinase activity"/>
    <property type="evidence" value="ECO:0007669"/>
    <property type="project" value="UniProtKB-KW"/>
</dbReference>
<proteinExistence type="predicted"/>
<dbReference type="InterPro" id="IPR036890">
    <property type="entry name" value="HATPase_C_sf"/>
</dbReference>
<dbReference type="SMART" id="SM00388">
    <property type="entry name" value="HisKA"/>
    <property type="match status" value="1"/>
</dbReference>
<feature type="transmembrane region" description="Helical" evidence="6">
    <location>
        <begin position="134"/>
        <end position="155"/>
    </location>
</feature>
<dbReference type="PANTHER" id="PTHR43047">
    <property type="entry name" value="TWO-COMPONENT HISTIDINE PROTEIN KINASE"/>
    <property type="match status" value="1"/>
</dbReference>
<feature type="transmembrane region" description="Helical" evidence="6">
    <location>
        <begin position="62"/>
        <end position="82"/>
    </location>
</feature>
<dbReference type="InterPro" id="IPR003594">
    <property type="entry name" value="HATPase_dom"/>
</dbReference>
<feature type="transmembrane region" description="Helical" evidence="6">
    <location>
        <begin position="35"/>
        <end position="56"/>
    </location>
</feature>
<organism evidence="8 9">
    <name type="scientific">Jiella mangrovi</name>
    <dbReference type="NCBI Taxonomy" id="2821407"/>
    <lineage>
        <taxon>Bacteria</taxon>
        <taxon>Pseudomonadati</taxon>
        <taxon>Pseudomonadota</taxon>
        <taxon>Alphaproteobacteria</taxon>
        <taxon>Hyphomicrobiales</taxon>
        <taxon>Aurantimonadaceae</taxon>
        <taxon>Jiella</taxon>
    </lineage>
</organism>
<evidence type="ECO:0000256" key="1">
    <source>
        <dbReference type="ARBA" id="ARBA00000085"/>
    </source>
</evidence>
<feature type="transmembrane region" description="Helical" evidence="6">
    <location>
        <begin position="161"/>
        <end position="180"/>
    </location>
</feature>
<dbReference type="CDD" id="cd16922">
    <property type="entry name" value="HATPase_EvgS-ArcB-TorS-like"/>
    <property type="match status" value="1"/>
</dbReference>
<dbReference type="Pfam" id="PF02518">
    <property type="entry name" value="HATPase_c"/>
    <property type="match status" value="1"/>
</dbReference>
<dbReference type="Gene3D" id="3.30.565.10">
    <property type="entry name" value="Histidine kinase-like ATPase, C-terminal domain"/>
    <property type="match status" value="1"/>
</dbReference>
<dbReference type="SMART" id="SM00387">
    <property type="entry name" value="HATPase_c"/>
    <property type="match status" value="1"/>
</dbReference>
<dbReference type="CDD" id="cd00082">
    <property type="entry name" value="HisKA"/>
    <property type="match status" value="1"/>
</dbReference>
<dbReference type="Gene3D" id="1.10.287.130">
    <property type="match status" value="1"/>
</dbReference>
<sequence length="597" mass="63457">MRVSQAAVRFMNTRLDEFVAPSVTRGGERRFQARVLCVLLAFALGGALCFPLVLFFGAAASVAALPLILAAVALASAAWLSIAGRADAVLWFWGTIVSISLTLMALNRALPPEFAIAALAILPLEAGNAKRYRLAAGLVAVSLACGGLLAATAALEEAGMTAGSLLLGLTAVFYGLRLVVRGAADRGLDRHERDDDERRARRRAAEEFGTLIFEVRQSGRIDHASSKACEVIAGGGHSCSGDLFGELCHVADRLAVMQAIDDARSGNRPAPFAARLKVAEGRFCSFGLTIRQLGPLAQDGDDDRDVLVIAESLVLAPESDLSADLEAACKASAAKSQFLATVSHELRTPLNAIIGFSDVLDHEYFGGFESVKQKEYVGLIRQSGQHLLSIVNTLLDVSKIEAGRYDLDPETFDLSVLMREIGDLMREEARCKGLRLDVRPARGLELVADRRACRQILLNLVSNALKFTESGVVTVESRLCGSDCEMLVSDTGIGIAEADIGRLGAPFVQLSSGLSRRYQGTGLGLSLVKGLAELHGGAMSVTSQPGVGTMVTVRVPVDGPSADLEPSASTPENIVALSDARSKTNFQAQIREKRRSA</sequence>
<evidence type="ECO:0000313" key="8">
    <source>
        <dbReference type="EMBL" id="MBP0615650.1"/>
    </source>
</evidence>
<evidence type="ECO:0000256" key="3">
    <source>
        <dbReference type="ARBA" id="ARBA00022553"/>
    </source>
</evidence>
<evidence type="ECO:0000256" key="2">
    <source>
        <dbReference type="ARBA" id="ARBA00012438"/>
    </source>
</evidence>
<comment type="catalytic activity">
    <reaction evidence="1">
        <text>ATP + protein L-histidine = ADP + protein N-phospho-L-histidine.</text>
        <dbReference type="EC" id="2.7.13.3"/>
    </reaction>
</comment>
<evidence type="ECO:0000259" key="7">
    <source>
        <dbReference type="PROSITE" id="PS50109"/>
    </source>
</evidence>
<dbReference type="SUPFAM" id="SSF55874">
    <property type="entry name" value="ATPase domain of HSP90 chaperone/DNA topoisomerase II/histidine kinase"/>
    <property type="match status" value="1"/>
</dbReference>
<feature type="transmembrane region" description="Helical" evidence="6">
    <location>
        <begin position="89"/>
        <end position="106"/>
    </location>
</feature>
<reference evidence="8 9" key="1">
    <citation type="submission" date="2021-04" db="EMBL/GenBank/DDBJ databases">
        <title>Whole genome sequence of Jiella sp. KSK16Y-1.</title>
        <authorList>
            <person name="Tuo L."/>
        </authorList>
    </citation>
    <scope>NUCLEOTIDE SEQUENCE [LARGE SCALE GENOMIC DNA]</scope>
    <source>
        <strain evidence="8 9">KSK16Y-1</strain>
    </source>
</reference>
<gene>
    <name evidence="8" type="ORF">J6595_08665</name>
</gene>
<evidence type="ECO:0000313" key="9">
    <source>
        <dbReference type="Proteomes" id="UP000678276"/>
    </source>
</evidence>
<feature type="domain" description="Histidine kinase" evidence="7">
    <location>
        <begin position="341"/>
        <end position="559"/>
    </location>
</feature>
<dbReference type="EMBL" id="JAGJCF010000004">
    <property type="protein sequence ID" value="MBP0615650.1"/>
    <property type="molecule type" value="Genomic_DNA"/>
</dbReference>
<keyword evidence="6" id="KW-0812">Transmembrane</keyword>
<dbReference type="PRINTS" id="PR00344">
    <property type="entry name" value="BCTRLSENSOR"/>
</dbReference>
<dbReference type="RefSeq" id="WP_209594057.1">
    <property type="nucleotide sequence ID" value="NZ_JAGJCF010000004.1"/>
</dbReference>
<dbReference type="InterPro" id="IPR004358">
    <property type="entry name" value="Sig_transdc_His_kin-like_C"/>
</dbReference>
<dbReference type="EC" id="2.7.13.3" evidence="2"/>
<feature type="transmembrane region" description="Helical" evidence="6">
    <location>
        <begin position="112"/>
        <end position="127"/>
    </location>
</feature>
<dbReference type="PROSITE" id="PS50109">
    <property type="entry name" value="HIS_KIN"/>
    <property type="match status" value="1"/>
</dbReference>
<dbReference type="SUPFAM" id="SSF47384">
    <property type="entry name" value="Homodimeric domain of signal transducing histidine kinase"/>
    <property type="match status" value="1"/>
</dbReference>
<comment type="caution">
    <text evidence="8">The sequence shown here is derived from an EMBL/GenBank/DDBJ whole genome shotgun (WGS) entry which is preliminary data.</text>
</comment>
<accession>A0ABS4BI69</accession>
<keyword evidence="3" id="KW-0597">Phosphoprotein</keyword>
<dbReference type="Proteomes" id="UP000678276">
    <property type="component" value="Unassembled WGS sequence"/>
</dbReference>
<keyword evidence="4" id="KW-0808">Transferase</keyword>
<dbReference type="InterPro" id="IPR036097">
    <property type="entry name" value="HisK_dim/P_sf"/>
</dbReference>
<dbReference type="InterPro" id="IPR003661">
    <property type="entry name" value="HisK_dim/P_dom"/>
</dbReference>
<name>A0ABS4BI69_9HYPH</name>
<dbReference type="Pfam" id="PF00512">
    <property type="entry name" value="HisKA"/>
    <property type="match status" value="1"/>
</dbReference>
<evidence type="ECO:0000256" key="6">
    <source>
        <dbReference type="SAM" id="Phobius"/>
    </source>
</evidence>
<keyword evidence="9" id="KW-1185">Reference proteome</keyword>
<keyword evidence="6" id="KW-1133">Transmembrane helix</keyword>
<protein>
    <recommendedName>
        <fullName evidence="2">histidine kinase</fullName>
        <ecNumber evidence="2">2.7.13.3</ecNumber>
    </recommendedName>
</protein>
<dbReference type="PANTHER" id="PTHR43047:SF63">
    <property type="entry name" value="HISTIDINE KINASE"/>
    <property type="match status" value="1"/>
</dbReference>
<evidence type="ECO:0000256" key="5">
    <source>
        <dbReference type="ARBA" id="ARBA00022777"/>
    </source>
</evidence>
<keyword evidence="6" id="KW-0472">Membrane</keyword>
<dbReference type="InterPro" id="IPR005467">
    <property type="entry name" value="His_kinase_dom"/>
</dbReference>